<dbReference type="GO" id="GO:0005886">
    <property type="term" value="C:plasma membrane"/>
    <property type="evidence" value="ECO:0007669"/>
    <property type="project" value="UniProtKB-SubCell"/>
</dbReference>
<feature type="binding site" evidence="5">
    <location>
        <position position="97"/>
    </location>
    <ligand>
        <name>Mg(2+)</name>
        <dbReference type="ChEBI" id="CHEBI:18420"/>
        <label>1</label>
        <note>catalytic</note>
    </ligand>
</feature>
<comment type="caution">
    <text evidence="7">The sequence shown here is derived from an EMBL/GenBank/DDBJ whole genome shotgun (WGS) entry which is preliminary data.</text>
</comment>
<protein>
    <recommendedName>
        <fullName evidence="4">3'(2'),5'-bisphosphate nucleotidase CysQ</fullName>
        <ecNumber evidence="4">3.1.3.7</ecNumber>
    </recommendedName>
    <alternativeName>
        <fullName evidence="4">3'(2'),5-bisphosphonucleoside 3'(2')-phosphohydrolase</fullName>
    </alternativeName>
    <alternativeName>
        <fullName evidence="4">3'-phosphoadenosine 5'-phosphate phosphatase</fullName>
        <shortName evidence="4">PAP phosphatase</shortName>
    </alternativeName>
</protein>
<dbReference type="PANTHER" id="PTHR43028">
    <property type="entry name" value="3'(2'),5'-BISPHOSPHATE NUCLEOTIDASE 1"/>
    <property type="match status" value="1"/>
</dbReference>
<keyword evidence="4" id="KW-1003">Cell membrane</keyword>
<reference evidence="6 9" key="2">
    <citation type="submission" date="2023-11" db="EMBL/GenBank/DDBJ databases">
        <title>The common occurrence of Acinetobacte faecalis in cattle feces and its emended description.</title>
        <authorList>
            <person name="Kyselkova M."/>
            <person name="Xanthopoulou K."/>
            <person name="Shestivska V."/>
            <person name="Spanelova P."/>
            <person name="Maixnerova M."/>
            <person name="Higgins P.G."/>
            <person name="Nemec A."/>
        </authorList>
    </citation>
    <scope>NUCLEOTIDE SEQUENCE [LARGE SCALE GENOMIC DNA]</scope>
    <source>
        <strain evidence="6 9">ANC 7483</strain>
    </source>
</reference>
<comment type="similarity">
    <text evidence="4">Belongs to the inositol monophosphatase superfamily. CysQ family.</text>
</comment>
<evidence type="ECO:0000256" key="4">
    <source>
        <dbReference type="HAMAP-Rule" id="MF_02095"/>
    </source>
</evidence>
<keyword evidence="2 4" id="KW-0479">Metal-binding</keyword>
<comment type="cofactor">
    <cofactor evidence="4 5">
        <name>Mg(2+)</name>
        <dbReference type="ChEBI" id="CHEBI:18420"/>
    </cofactor>
</comment>
<dbReference type="PANTHER" id="PTHR43028:SF5">
    <property type="entry name" value="3'(2'),5'-BISPHOSPHATE NUCLEOTIDASE 1"/>
    <property type="match status" value="1"/>
</dbReference>
<dbReference type="AlphaFoldDB" id="A0A6L6GF31"/>
<dbReference type="GO" id="GO:0000287">
    <property type="term" value="F:magnesium ion binding"/>
    <property type="evidence" value="ECO:0007669"/>
    <property type="project" value="UniProtKB-UniRule"/>
</dbReference>
<dbReference type="RefSeq" id="WP_154772916.1">
    <property type="nucleotide sequence ID" value="NZ_JAXHPJ010000004.1"/>
</dbReference>
<evidence type="ECO:0000313" key="6">
    <source>
        <dbReference type="EMBL" id="MDY6486013.1"/>
    </source>
</evidence>
<sequence>MFKPTTAPQDSLTLQLVPILTQACEILREEYQQYCAGLAFNIEKKQDESPVTQADYRVNSFLTSALAEISTLPLLSEEGDHLTRQNWQKFWMLDPLDGTKEFLHKRPEFTINLSLIEGEHTTFAVLAIPCGDILYIAPEEGLPLKYEIETHQWSIYSKSDDDSKIKIGLSQSSQKKPKYEQYLQAMSELTEYSEFKAGSAYKFCMILEDKVDIYPRFHPTCEWDTSAGQCLLERIGGGLVNLQGKSFLYNQRDTLLNGGFIAYKNEYMKNLALQALELMASKH</sequence>
<feature type="binding site" evidence="4">
    <location>
        <position position="94"/>
    </location>
    <ligand>
        <name>Mg(2+)</name>
        <dbReference type="ChEBI" id="CHEBI:18420"/>
        <label>1</label>
    </ligand>
</feature>
<dbReference type="Proteomes" id="UP000473854">
    <property type="component" value="Unassembled WGS sequence"/>
</dbReference>
<dbReference type="HAMAP" id="MF_02095">
    <property type="entry name" value="CysQ"/>
    <property type="match status" value="1"/>
</dbReference>
<evidence type="ECO:0000256" key="1">
    <source>
        <dbReference type="ARBA" id="ARBA00001625"/>
    </source>
</evidence>
<keyword evidence="3 4" id="KW-0460">Magnesium</keyword>
<evidence type="ECO:0000313" key="8">
    <source>
        <dbReference type="Proteomes" id="UP000473854"/>
    </source>
</evidence>
<dbReference type="Gene3D" id="3.30.540.10">
    <property type="entry name" value="Fructose-1,6-Bisphosphatase, subunit A, domain 1"/>
    <property type="match status" value="1"/>
</dbReference>
<dbReference type="EMBL" id="WLYL01000020">
    <property type="protein sequence ID" value="MTD11312.1"/>
    <property type="molecule type" value="Genomic_DNA"/>
</dbReference>
<accession>A0A6L6GF31</accession>
<comment type="function">
    <text evidence="4">Converts adenosine-3',5'-bisphosphate (PAP) to AMP.</text>
</comment>
<feature type="binding site" evidence="4">
    <location>
        <position position="224"/>
    </location>
    <ligand>
        <name>Mg(2+)</name>
        <dbReference type="ChEBI" id="CHEBI:18420"/>
        <label>2</label>
    </ligand>
</feature>
<dbReference type="InterPro" id="IPR006240">
    <property type="entry name" value="CysQ"/>
</dbReference>
<feature type="binding site" evidence="4">
    <location>
        <begin position="96"/>
        <end position="99"/>
    </location>
    <ligand>
        <name>substrate</name>
    </ligand>
</feature>
<feature type="binding site" evidence="5">
    <location>
        <position position="224"/>
    </location>
    <ligand>
        <name>Mg(2+)</name>
        <dbReference type="ChEBI" id="CHEBI:18420"/>
        <label>1</label>
        <note>catalytic</note>
    </ligand>
</feature>
<dbReference type="SUPFAM" id="SSF56655">
    <property type="entry name" value="Carbohydrate phosphatase"/>
    <property type="match status" value="1"/>
</dbReference>
<feature type="binding site" evidence="4">
    <location>
        <position position="94"/>
    </location>
    <ligand>
        <name>Mg(2+)</name>
        <dbReference type="ChEBI" id="CHEBI:18420"/>
        <label>2</label>
    </ligand>
</feature>
<dbReference type="InterPro" id="IPR020583">
    <property type="entry name" value="Inositol_monoP_metal-BS"/>
</dbReference>
<dbReference type="InterPro" id="IPR000760">
    <property type="entry name" value="Inositol_monophosphatase-like"/>
</dbReference>
<dbReference type="EC" id="3.1.3.7" evidence="4"/>
<proteinExistence type="inferred from homology"/>
<dbReference type="CDD" id="cd01638">
    <property type="entry name" value="CysQ"/>
    <property type="match status" value="1"/>
</dbReference>
<evidence type="ECO:0000256" key="2">
    <source>
        <dbReference type="ARBA" id="ARBA00022723"/>
    </source>
</evidence>
<feature type="binding site" evidence="4">
    <location>
        <position position="224"/>
    </location>
    <ligand>
        <name>substrate</name>
    </ligand>
</feature>
<feature type="binding site" evidence="5">
    <location>
        <position position="94"/>
    </location>
    <ligand>
        <name>Mg(2+)</name>
        <dbReference type="ChEBI" id="CHEBI:18420"/>
        <label>1</label>
        <note>catalytic</note>
    </ligand>
</feature>
<comment type="subcellular location">
    <subcellularLocation>
        <location evidence="4">Cell inner membrane</location>
        <topology evidence="4">Peripheral membrane protein</topology>
        <orientation evidence="4">Cytoplasmic side</orientation>
    </subcellularLocation>
</comment>
<keyword evidence="4" id="KW-0997">Cell inner membrane</keyword>
<dbReference type="EMBL" id="JAXHPL010000006">
    <property type="protein sequence ID" value="MDY6486013.1"/>
    <property type="molecule type" value="Genomic_DNA"/>
</dbReference>
<comment type="catalytic activity">
    <reaction evidence="1 4">
        <text>adenosine 3',5'-bisphosphate + H2O = AMP + phosphate</text>
        <dbReference type="Rhea" id="RHEA:10040"/>
        <dbReference type="ChEBI" id="CHEBI:15377"/>
        <dbReference type="ChEBI" id="CHEBI:43474"/>
        <dbReference type="ChEBI" id="CHEBI:58343"/>
        <dbReference type="ChEBI" id="CHEBI:456215"/>
        <dbReference type="EC" id="3.1.3.7"/>
    </reaction>
</comment>
<feature type="binding site" evidence="4">
    <location>
        <position position="77"/>
    </location>
    <ligand>
        <name>substrate</name>
    </ligand>
</feature>
<gene>
    <name evidence="4" type="primary">cysQ</name>
    <name evidence="7" type="ORF">GIX10_07705</name>
    <name evidence="6" type="ORF">SKM51_02110</name>
</gene>
<dbReference type="PROSITE" id="PS00629">
    <property type="entry name" value="IMP_1"/>
    <property type="match status" value="1"/>
</dbReference>
<dbReference type="Pfam" id="PF00459">
    <property type="entry name" value="Inositol_P"/>
    <property type="match status" value="1"/>
</dbReference>
<dbReference type="GO" id="GO:0008441">
    <property type="term" value="F:3'(2'),5'-bisphosphate nucleotidase activity"/>
    <property type="evidence" value="ECO:0007669"/>
    <property type="project" value="UniProtKB-UniRule"/>
</dbReference>
<keyword evidence="4" id="KW-0472">Membrane</keyword>
<evidence type="ECO:0000313" key="9">
    <source>
        <dbReference type="Proteomes" id="UP001278995"/>
    </source>
</evidence>
<feature type="binding site" evidence="4">
    <location>
        <position position="97"/>
    </location>
    <ligand>
        <name>Mg(2+)</name>
        <dbReference type="ChEBI" id="CHEBI:18420"/>
        <label>2</label>
    </ligand>
</feature>
<feature type="binding site" evidence="4">
    <location>
        <position position="96"/>
    </location>
    <ligand>
        <name>Mg(2+)</name>
        <dbReference type="ChEBI" id="CHEBI:18420"/>
        <label>1</label>
    </ligand>
</feature>
<dbReference type="Proteomes" id="UP001278995">
    <property type="component" value="Unassembled WGS sequence"/>
</dbReference>
<dbReference type="GO" id="GO:0050427">
    <property type="term" value="P:3'-phosphoadenosine 5'-phosphosulfate metabolic process"/>
    <property type="evidence" value="ECO:0007669"/>
    <property type="project" value="TreeGrafter"/>
</dbReference>
<feature type="binding site" evidence="5">
    <location>
        <position position="77"/>
    </location>
    <ligand>
        <name>Mg(2+)</name>
        <dbReference type="ChEBI" id="CHEBI:18420"/>
        <label>1</label>
        <note>catalytic</note>
    </ligand>
</feature>
<name>A0A6L6GF31_9GAMM</name>
<evidence type="ECO:0000256" key="3">
    <source>
        <dbReference type="ARBA" id="ARBA00022842"/>
    </source>
</evidence>
<dbReference type="Gene3D" id="3.40.190.80">
    <property type="match status" value="1"/>
</dbReference>
<dbReference type="GO" id="GO:0000103">
    <property type="term" value="P:sulfate assimilation"/>
    <property type="evidence" value="ECO:0007669"/>
    <property type="project" value="TreeGrafter"/>
</dbReference>
<evidence type="ECO:0000256" key="5">
    <source>
        <dbReference type="PIRSR" id="PIRSR600760-2"/>
    </source>
</evidence>
<feature type="binding site" evidence="4">
    <location>
        <position position="77"/>
    </location>
    <ligand>
        <name>Mg(2+)</name>
        <dbReference type="ChEBI" id="CHEBI:18420"/>
        <label>1</label>
    </ligand>
</feature>
<evidence type="ECO:0000313" key="7">
    <source>
        <dbReference type="EMBL" id="MTD11312.1"/>
    </source>
</evidence>
<dbReference type="InterPro" id="IPR050725">
    <property type="entry name" value="CysQ/Inositol_MonoPase"/>
</dbReference>
<keyword evidence="4 6" id="KW-0378">Hydrolase</keyword>
<dbReference type="PROSITE" id="PS51257">
    <property type="entry name" value="PROKAR_LIPOPROTEIN"/>
    <property type="match status" value="1"/>
</dbReference>
<organism evidence="7 8">
    <name type="scientific">Acinetobacter faecalis</name>
    <dbReference type="NCBI Taxonomy" id="2665161"/>
    <lineage>
        <taxon>Bacteria</taxon>
        <taxon>Pseudomonadati</taxon>
        <taxon>Pseudomonadota</taxon>
        <taxon>Gammaproteobacteria</taxon>
        <taxon>Moraxellales</taxon>
        <taxon>Moraxellaceae</taxon>
        <taxon>Acinetobacter</taxon>
    </lineage>
</organism>
<feature type="binding site" evidence="5">
    <location>
        <position position="96"/>
    </location>
    <ligand>
        <name>Mg(2+)</name>
        <dbReference type="ChEBI" id="CHEBI:18420"/>
        <label>1</label>
        <note>catalytic</note>
    </ligand>
</feature>
<reference evidence="7 8" key="1">
    <citation type="submission" date="2019-11" db="EMBL/GenBank/DDBJ databases">
        <authorList>
            <person name="An D."/>
        </authorList>
    </citation>
    <scope>NUCLEOTIDE SEQUENCE [LARGE SCALE GENOMIC DNA]</scope>
    <source>
        <strain evidence="7 8">YIM 103518</strain>
    </source>
</reference>